<sequence>MHCLIKDDPHIYIGDQPIKIISGAIHYFRIVPEYWEDRLTKIKQMGCNAIETYVPWNIHEPEKGTFQFEGQADLFAFLELAKKLDLYVILRASPYICAEWEFGGLPYWLLKDRNLRVRSLDPIYMKHVQDYFEQLFRRLESYQINYDGPIILMQVENEYGYFSNEKGYIKALVDLMKNLGVVVPIVTSDSTRPSILKAGSLPEEVTPTVNCGTNLKERLAHLKAYRPNGPWMTMEFWIGWFNVWGGQEEKRALEPILKDFDDMLSEGHINIYMAHGGTNFGFMNGANYYEKITDDKFSETYAPATTSYDYGAPISEDGSLKNSYYEFRKIIEKYRKHRLDPIDVPKTTKTKAYGTFKVKEKVSLFRTLDKIATPVYSDYPLTMEDVDQGYGYILYRSNLGPSDFEQRIKLIDVDDRAQVYLNEKHQWTAYRESFHEVKKIQLDNTVNNHLDILVENMGRTNFGPYLNDQRKGIKKAVMLDEYQQTGWEHFCLPLDNVEDIDFSAAYSSGTPAFYLVEFELEEIADTYLSLKDWGKGIAIMNDFHLGRFYEAGPQEKLYVPAPILKKGTNTLIIFETEGKATGEIELVSK</sequence>
<evidence type="ECO:0000259" key="7">
    <source>
        <dbReference type="Pfam" id="PF21467"/>
    </source>
</evidence>
<dbReference type="Gene3D" id="3.20.20.80">
    <property type="entry name" value="Glycosidases"/>
    <property type="match status" value="1"/>
</dbReference>
<feature type="active site" description="Nucleophile" evidence="4">
    <location>
        <position position="235"/>
    </location>
</feature>
<gene>
    <name evidence="8" type="ORF">OWO01_14085</name>
</gene>
<evidence type="ECO:0000256" key="3">
    <source>
        <dbReference type="ARBA" id="ARBA00023295"/>
    </source>
</evidence>
<dbReference type="PANTHER" id="PTHR23421">
    <property type="entry name" value="BETA-GALACTOSIDASE RELATED"/>
    <property type="match status" value="1"/>
</dbReference>
<reference evidence="8" key="1">
    <citation type="submission" date="2022-11" db="EMBL/GenBank/DDBJ databases">
        <title>WGS of Natronobacillus azotifigens 24KS-1, an anaerobic diazotrophic haloalkaliphile from soda-rich habitats.</title>
        <authorList>
            <person name="Sorokin D.Y."/>
            <person name="Merkel A.Y."/>
        </authorList>
    </citation>
    <scope>NUCLEOTIDE SEQUENCE</scope>
    <source>
        <strain evidence="8">24KS-1</strain>
    </source>
</reference>
<dbReference type="InterPro" id="IPR048913">
    <property type="entry name" value="BetaGal_gal-bd"/>
</dbReference>
<dbReference type="InterPro" id="IPR001944">
    <property type="entry name" value="Glycoside_Hdrlase_35"/>
</dbReference>
<evidence type="ECO:0000313" key="9">
    <source>
        <dbReference type="Proteomes" id="UP001084197"/>
    </source>
</evidence>
<feature type="domain" description="Beta-galactosidase galactose-binding" evidence="7">
    <location>
        <begin position="511"/>
        <end position="569"/>
    </location>
</feature>
<dbReference type="SUPFAM" id="SSF49785">
    <property type="entry name" value="Galactose-binding domain-like"/>
    <property type="match status" value="1"/>
</dbReference>
<comment type="caution">
    <text evidence="8">The sequence shown here is derived from an EMBL/GenBank/DDBJ whole genome shotgun (WGS) entry which is preliminary data.</text>
</comment>
<comment type="similarity">
    <text evidence="1">Belongs to the glycosyl hydrolase 35 family.</text>
</comment>
<dbReference type="InterPro" id="IPR017853">
    <property type="entry name" value="GH"/>
</dbReference>
<feature type="domain" description="Glycoside hydrolase 35 catalytic" evidence="5">
    <location>
        <begin position="11"/>
        <end position="333"/>
    </location>
</feature>
<dbReference type="SUPFAM" id="SSF51445">
    <property type="entry name" value="(Trans)glycosidases"/>
    <property type="match status" value="1"/>
</dbReference>
<dbReference type="InterPro" id="IPR008979">
    <property type="entry name" value="Galactose-bd-like_sf"/>
</dbReference>
<dbReference type="Pfam" id="PF01301">
    <property type="entry name" value="Glyco_hydro_35"/>
    <property type="match status" value="1"/>
</dbReference>
<organism evidence="8 9">
    <name type="scientific">Natronobacillus azotifigens</name>
    <dbReference type="NCBI Taxonomy" id="472978"/>
    <lineage>
        <taxon>Bacteria</taxon>
        <taxon>Bacillati</taxon>
        <taxon>Bacillota</taxon>
        <taxon>Bacilli</taxon>
        <taxon>Bacillales</taxon>
        <taxon>Bacillaceae</taxon>
        <taxon>Natronobacillus</taxon>
    </lineage>
</organism>
<keyword evidence="3" id="KW-0326">Glycosidase</keyword>
<protein>
    <submittedName>
        <fullName evidence="8">Beta-galactosidase</fullName>
    </submittedName>
</protein>
<keyword evidence="9" id="KW-1185">Reference proteome</keyword>
<evidence type="ECO:0000313" key="8">
    <source>
        <dbReference type="EMBL" id="MCZ0704334.1"/>
    </source>
</evidence>
<dbReference type="PRINTS" id="PR00742">
    <property type="entry name" value="GLHYDRLASE35"/>
</dbReference>
<evidence type="ECO:0000256" key="1">
    <source>
        <dbReference type="ARBA" id="ARBA00009809"/>
    </source>
</evidence>
<dbReference type="GO" id="GO:0004565">
    <property type="term" value="F:beta-galactosidase activity"/>
    <property type="evidence" value="ECO:0007669"/>
    <property type="project" value="InterPro"/>
</dbReference>
<evidence type="ECO:0000256" key="2">
    <source>
        <dbReference type="ARBA" id="ARBA00022801"/>
    </source>
</evidence>
<dbReference type="GO" id="GO:0005975">
    <property type="term" value="P:carbohydrate metabolic process"/>
    <property type="evidence" value="ECO:0007669"/>
    <property type="project" value="InterPro"/>
</dbReference>
<dbReference type="InterPro" id="IPR026283">
    <property type="entry name" value="B-gal_1-like"/>
</dbReference>
<dbReference type="InterPro" id="IPR031330">
    <property type="entry name" value="Gly_Hdrlase_35_cat"/>
</dbReference>
<feature type="active site" description="Proton donor" evidence="4">
    <location>
        <position position="158"/>
    </location>
</feature>
<dbReference type="Pfam" id="PF21317">
    <property type="entry name" value="BetaGal_ABD_1"/>
    <property type="match status" value="1"/>
</dbReference>
<evidence type="ECO:0000259" key="5">
    <source>
        <dbReference type="Pfam" id="PF01301"/>
    </source>
</evidence>
<accession>A0A9J6RFY2</accession>
<dbReference type="Gene3D" id="2.60.120.260">
    <property type="entry name" value="Galactose-binding domain-like"/>
    <property type="match status" value="2"/>
</dbReference>
<evidence type="ECO:0000259" key="6">
    <source>
        <dbReference type="Pfam" id="PF21317"/>
    </source>
</evidence>
<name>A0A9J6RFY2_9BACI</name>
<dbReference type="EMBL" id="JAPRAT010000033">
    <property type="protein sequence ID" value="MCZ0704334.1"/>
    <property type="molecule type" value="Genomic_DNA"/>
</dbReference>
<dbReference type="RefSeq" id="WP_268781102.1">
    <property type="nucleotide sequence ID" value="NZ_JAPRAT010000033.1"/>
</dbReference>
<dbReference type="Pfam" id="PF21467">
    <property type="entry name" value="BetaGal_gal-bd"/>
    <property type="match status" value="1"/>
</dbReference>
<keyword evidence="2" id="KW-0378">Hydrolase</keyword>
<dbReference type="Proteomes" id="UP001084197">
    <property type="component" value="Unassembled WGS sequence"/>
</dbReference>
<proteinExistence type="inferred from homology"/>
<feature type="domain" description="Beta-galactosidase 1-like first all-beta" evidence="6">
    <location>
        <begin position="380"/>
        <end position="492"/>
    </location>
</feature>
<dbReference type="AlphaFoldDB" id="A0A9J6RFY2"/>
<dbReference type="PIRSF" id="PIRSF006336">
    <property type="entry name" value="B-gal"/>
    <property type="match status" value="1"/>
</dbReference>
<dbReference type="InterPro" id="IPR048912">
    <property type="entry name" value="BetaGal1-like_ABD1"/>
</dbReference>
<evidence type="ECO:0000256" key="4">
    <source>
        <dbReference type="PIRSR" id="PIRSR006336-1"/>
    </source>
</evidence>